<gene>
    <name evidence="3" type="ORF">BJ212DRAFT_1526439</name>
</gene>
<name>A0A9P7JA72_9AGAM</name>
<keyword evidence="4" id="KW-1185">Reference proteome</keyword>
<evidence type="ECO:0000313" key="4">
    <source>
        <dbReference type="Proteomes" id="UP000807769"/>
    </source>
</evidence>
<protein>
    <recommendedName>
        <fullName evidence="2">Nephrocystin 3-like N-terminal domain-containing protein</fullName>
    </recommendedName>
</protein>
<comment type="caution">
    <text evidence="3">The sequence shown here is derived from an EMBL/GenBank/DDBJ whole genome shotgun (WGS) entry which is preliminary data.</text>
</comment>
<feature type="domain" description="Nephrocystin 3-like N-terminal" evidence="2">
    <location>
        <begin position="80"/>
        <end position="179"/>
    </location>
</feature>
<evidence type="ECO:0000313" key="3">
    <source>
        <dbReference type="EMBL" id="KAG1810534.1"/>
    </source>
</evidence>
<keyword evidence="1" id="KW-0677">Repeat</keyword>
<dbReference type="EMBL" id="JABBWG010000032">
    <property type="protein sequence ID" value="KAG1810534.1"/>
    <property type="molecule type" value="Genomic_DNA"/>
</dbReference>
<dbReference type="GeneID" id="64635758"/>
<evidence type="ECO:0000256" key="1">
    <source>
        <dbReference type="ARBA" id="ARBA00022737"/>
    </source>
</evidence>
<dbReference type="Proteomes" id="UP000807769">
    <property type="component" value="Unassembled WGS sequence"/>
</dbReference>
<dbReference type="InterPro" id="IPR056884">
    <property type="entry name" value="NPHP3-like_N"/>
</dbReference>
<dbReference type="RefSeq" id="XP_041189430.1">
    <property type="nucleotide sequence ID" value="XM_041341742.1"/>
</dbReference>
<sequence>MWSLEITITNIISNHTLEPSLYFQLVHCILHIQPSSMSDDQSLHGIWVKLSEVTVKGAQYNSPECHPHPKCLEGTWVDLLKHIHGFLDSTEKNQLIWLHGMAGVGKSAVAFTVAVRMRGLKMTEEMNIKKQLVGTFFFLHKHMKCCTAGYFFVTLVYQLATNFPSIWNDVNKTIWDNPALLDPGTPLCDQMEALFLQPLWWL</sequence>
<reference evidence="3" key="1">
    <citation type="journal article" date="2020" name="New Phytol.">
        <title>Comparative genomics reveals dynamic genome evolution in host specialist ectomycorrhizal fungi.</title>
        <authorList>
            <person name="Lofgren L.A."/>
            <person name="Nguyen N.H."/>
            <person name="Vilgalys R."/>
            <person name="Ruytinx J."/>
            <person name="Liao H.L."/>
            <person name="Branco S."/>
            <person name="Kuo A."/>
            <person name="LaButti K."/>
            <person name="Lipzen A."/>
            <person name="Andreopoulos W."/>
            <person name="Pangilinan J."/>
            <person name="Riley R."/>
            <person name="Hundley H."/>
            <person name="Na H."/>
            <person name="Barry K."/>
            <person name="Grigoriev I.V."/>
            <person name="Stajich J.E."/>
            <person name="Kennedy P.G."/>
        </authorList>
    </citation>
    <scope>NUCLEOTIDE SEQUENCE</scope>
    <source>
        <strain evidence="3">MN1</strain>
    </source>
</reference>
<organism evidence="3 4">
    <name type="scientific">Suillus subaureus</name>
    <dbReference type="NCBI Taxonomy" id="48587"/>
    <lineage>
        <taxon>Eukaryota</taxon>
        <taxon>Fungi</taxon>
        <taxon>Dikarya</taxon>
        <taxon>Basidiomycota</taxon>
        <taxon>Agaricomycotina</taxon>
        <taxon>Agaricomycetes</taxon>
        <taxon>Agaricomycetidae</taxon>
        <taxon>Boletales</taxon>
        <taxon>Suillineae</taxon>
        <taxon>Suillaceae</taxon>
        <taxon>Suillus</taxon>
    </lineage>
</organism>
<dbReference type="OrthoDB" id="5106486at2759"/>
<accession>A0A9P7JA72</accession>
<dbReference type="AlphaFoldDB" id="A0A9P7JA72"/>
<proteinExistence type="predicted"/>
<dbReference type="Pfam" id="PF24883">
    <property type="entry name" value="NPHP3_N"/>
    <property type="match status" value="1"/>
</dbReference>
<evidence type="ECO:0000259" key="2">
    <source>
        <dbReference type="Pfam" id="PF24883"/>
    </source>
</evidence>